<reference evidence="9 10" key="1">
    <citation type="journal article" date="2018" name="Plant J.">
        <title>Genome sequences of Chlorella sorokiniana UTEX 1602 and Micractinium conductrix SAG 241.80: implications to maltose excretion by a green alga.</title>
        <authorList>
            <person name="Arriola M.B."/>
            <person name="Velmurugan N."/>
            <person name="Zhang Y."/>
            <person name="Plunkett M.H."/>
            <person name="Hondzo H."/>
            <person name="Barney B.M."/>
        </authorList>
    </citation>
    <scope>NUCLEOTIDE SEQUENCE [LARGE SCALE GENOMIC DNA]</scope>
    <source>
        <strain evidence="9 10">SAG 241.80</strain>
    </source>
</reference>
<accession>A0A2P6VFL1</accession>
<keyword evidence="6" id="KW-0206">Cytoskeleton</keyword>
<feature type="domain" description="C-CAP/cofactor C-like" evidence="8">
    <location>
        <begin position="363"/>
        <end position="504"/>
    </location>
</feature>
<evidence type="ECO:0000259" key="8">
    <source>
        <dbReference type="PROSITE" id="PS51329"/>
    </source>
</evidence>
<evidence type="ECO:0000256" key="3">
    <source>
        <dbReference type="ARBA" id="ARBA00008848"/>
    </source>
</evidence>
<dbReference type="InterPro" id="IPR039589">
    <property type="entry name" value="TBCC1"/>
</dbReference>
<dbReference type="AlphaFoldDB" id="A0A2P6VFL1"/>
<dbReference type="OrthoDB" id="427777at2759"/>
<feature type="compositionally biased region" description="Low complexity" evidence="7">
    <location>
        <begin position="570"/>
        <end position="589"/>
    </location>
</feature>
<name>A0A2P6VFL1_9CHLO</name>
<dbReference type="SMART" id="SM00673">
    <property type="entry name" value="CARP"/>
    <property type="match status" value="2"/>
</dbReference>
<dbReference type="GO" id="GO:0000922">
    <property type="term" value="C:spindle pole"/>
    <property type="evidence" value="ECO:0007669"/>
    <property type="project" value="UniProtKB-SubCell"/>
</dbReference>
<dbReference type="Proteomes" id="UP000239649">
    <property type="component" value="Unassembled WGS sequence"/>
</dbReference>
<dbReference type="InterPro" id="IPR006599">
    <property type="entry name" value="CARP_motif"/>
</dbReference>
<evidence type="ECO:0000256" key="5">
    <source>
        <dbReference type="ARBA" id="ARBA00022490"/>
    </source>
</evidence>
<evidence type="ECO:0000256" key="2">
    <source>
        <dbReference type="ARBA" id="ARBA00004647"/>
    </source>
</evidence>
<feature type="region of interest" description="Disordered" evidence="7">
    <location>
        <begin position="138"/>
        <end position="157"/>
    </location>
</feature>
<feature type="compositionally biased region" description="Gly residues" evidence="7">
    <location>
        <begin position="321"/>
        <end position="330"/>
    </location>
</feature>
<dbReference type="EMBL" id="LHPF02000009">
    <property type="protein sequence ID" value="PSC72880.1"/>
    <property type="molecule type" value="Genomic_DNA"/>
</dbReference>
<evidence type="ECO:0000256" key="1">
    <source>
        <dbReference type="ARBA" id="ARBA00004300"/>
    </source>
</evidence>
<dbReference type="PROSITE" id="PS51329">
    <property type="entry name" value="C_CAP_COFACTOR_C"/>
    <property type="match status" value="1"/>
</dbReference>
<evidence type="ECO:0000256" key="4">
    <source>
        <dbReference type="ARBA" id="ARBA00017559"/>
    </source>
</evidence>
<feature type="region of interest" description="Disordered" evidence="7">
    <location>
        <begin position="510"/>
        <end position="631"/>
    </location>
</feature>
<keyword evidence="5" id="KW-0963">Cytoplasm</keyword>
<dbReference type="InterPro" id="IPR016098">
    <property type="entry name" value="CAP/MinC_C"/>
</dbReference>
<dbReference type="STRING" id="554055.A0A2P6VFL1"/>
<dbReference type="Pfam" id="PF07986">
    <property type="entry name" value="TBCC"/>
    <property type="match status" value="1"/>
</dbReference>
<proteinExistence type="inferred from homology"/>
<sequence length="780" mass="81765">MLTVRSDVLEWGSVPTAPWLQQLDDAHGIRSVLLQLLQVSSFDEQGRSFVTPAAIGTALDITPVQTKVLVDLLSSVVDPTDLVQRSDGGDEVLAVEVYCLALYLFVHLYLREAHKADASDVWPAELFSMQMEPSSPMRMSAHTWGRDQQGGHSHKGYLPSMRQHLQQHLQLQEALLAGFAGFLGRNAEALVALVASPAASPGKGGTQPQGMVSAAELDRLGFLLRPQTPDEAETTEGPGPSSSGGGGGGSGRRKRRLAAEGGSPMDVCPTPFTEECVRVSEHTPFFPPDSATAYAPTAAVVGWLGDTLRPADEGADLMVTSGGGPSGSSGPGSPRAPSPQQRQQSVFNQLATQLGVLGPQAGPGDVHSVHKATVTRGEDEFPTGRVRVLDCHDAVIYCLAPLQYALITACTDCIVVLGAVGRTLRVERCERVQVICACRSVTINTCHDCIFYLGTNQPPLLLGDNRFLQLAPYNSGYERLPAHMGLAGVRASPNQWDAPLALLPDHSKHHHAALHGEGQQPGSPMQAWQAAAMQREQQADAASVGPQGQQGQQPRSPQMHQQVDEPMELSQQAQQQQQSAAQQQQQQQSGCSPAPMSVAVAPVTPASPGGSGSGGSPGAGGHLTPDEAVPTSPVLGAPAAVSVLPPSKLMPFVVPFKGGPGSMCGGPAALNLGIRASSDSLSSFMAAGEGASGSFPASLFTLPNAYASAWQAKMQGAAEVRAAVKAADLEEGKKKELMAAIQAHFKEWLQATGSMRQVYDLARAERDAEGGAGSSSNTGV</sequence>
<gene>
    <name evidence="9" type="ORF">C2E20_4067</name>
</gene>
<dbReference type="PANTHER" id="PTHR16052:SF0">
    <property type="entry name" value="TBCC DOMAIN-CONTAINING PROTEIN 1"/>
    <property type="match status" value="1"/>
</dbReference>
<comment type="subcellular location">
    <subcellularLocation>
        <location evidence="1">Cytoplasm</location>
        <location evidence="1">Cytoskeleton</location>
        <location evidence="1">Microtubule organizing center</location>
        <location evidence="1">Centrosome</location>
    </subcellularLocation>
    <subcellularLocation>
        <location evidence="2">Cytoplasm</location>
        <location evidence="2">Cytoskeleton</location>
        <location evidence="2">Spindle pole</location>
    </subcellularLocation>
</comment>
<dbReference type="Gene3D" id="2.160.20.70">
    <property type="match status" value="1"/>
</dbReference>
<evidence type="ECO:0000313" key="10">
    <source>
        <dbReference type="Proteomes" id="UP000239649"/>
    </source>
</evidence>
<dbReference type="PANTHER" id="PTHR16052">
    <property type="entry name" value="TBCC DOMAIN-CONTAINING PROTEIN 1"/>
    <property type="match status" value="1"/>
</dbReference>
<dbReference type="InterPro" id="IPR017901">
    <property type="entry name" value="C-CAP_CF_C-like"/>
</dbReference>
<evidence type="ECO:0000313" key="9">
    <source>
        <dbReference type="EMBL" id="PSC72880.1"/>
    </source>
</evidence>
<organism evidence="9 10">
    <name type="scientific">Micractinium conductrix</name>
    <dbReference type="NCBI Taxonomy" id="554055"/>
    <lineage>
        <taxon>Eukaryota</taxon>
        <taxon>Viridiplantae</taxon>
        <taxon>Chlorophyta</taxon>
        <taxon>core chlorophytes</taxon>
        <taxon>Trebouxiophyceae</taxon>
        <taxon>Chlorellales</taxon>
        <taxon>Chlorellaceae</taxon>
        <taxon>Chlorella clade</taxon>
        <taxon>Micractinium</taxon>
    </lineage>
</organism>
<feature type="region of interest" description="Disordered" evidence="7">
    <location>
        <begin position="229"/>
        <end position="270"/>
    </location>
</feature>
<keyword evidence="10" id="KW-1185">Reference proteome</keyword>
<evidence type="ECO:0000256" key="6">
    <source>
        <dbReference type="ARBA" id="ARBA00023212"/>
    </source>
</evidence>
<feature type="region of interest" description="Disordered" evidence="7">
    <location>
        <begin position="313"/>
        <end position="344"/>
    </location>
</feature>
<protein>
    <recommendedName>
        <fullName evidence="4">TBCC domain-containing protein 1</fullName>
    </recommendedName>
</protein>
<feature type="compositionally biased region" description="Gly residues" evidence="7">
    <location>
        <begin position="609"/>
        <end position="621"/>
    </location>
</feature>
<feature type="compositionally biased region" description="Low complexity" evidence="7">
    <location>
        <begin position="331"/>
        <end position="344"/>
    </location>
</feature>
<comment type="caution">
    <text evidence="9">The sequence shown here is derived from an EMBL/GenBank/DDBJ whole genome shotgun (WGS) entry which is preliminary data.</text>
</comment>
<dbReference type="InterPro" id="IPR012945">
    <property type="entry name" value="Tubulin-bd_cofactor_C_dom"/>
</dbReference>
<evidence type="ECO:0000256" key="7">
    <source>
        <dbReference type="SAM" id="MobiDB-lite"/>
    </source>
</evidence>
<comment type="similarity">
    <text evidence="3">Belongs to the TBCC family.</text>
</comment>
<feature type="compositionally biased region" description="Low complexity" evidence="7">
    <location>
        <begin position="545"/>
        <end position="561"/>
    </location>
</feature>